<evidence type="ECO:0000256" key="1">
    <source>
        <dbReference type="SAM" id="MobiDB-lite"/>
    </source>
</evidence>
<name>A0ABQ4IG39_9ACTN</name>
<sequence length="509" mass="54001">MSTLRALAAAQAVAAGVAQPVATVRHLHLSRRPLVLVPLAMAGEANAPLAAMVGAAPGEARLLIVPQPRNRDQRFAFVAELAATVLPYVDAHRGANEAVPVDRGRDVRYRYLDAPQLLVPNPAGVTFLRLLGRATRFRRIDGDYPVPPQVPLLGRWLTFFAERAEHPGSSALVAMTQALSLHWATGQSAVEDLHLPALLGWIAPPAGRSGAEAAAWAEDPQRCPPAGPATDPSFDNERLAPAIEAYAAAEADEVARGEAYAELEKLLRDQLTPTWELMWRGVGLLRALPPGARVAGRWDGDRDAFTAYADHVDADGAPQPRRDGAVAAAARLHRLERAADLYAVQRAYDDPLVMAEYRLTGEAFVGEVVLADAARIDDSGRRPVLRPRIQLVTTDPVLVPVGAVLSSPARPAQKARVVFVTPVADGKTEVVVELSGGMGRGLTAAPGSVPEVGERLCYTTLSEAYVPAGSFPAVEETPWTHGGPPAAGVPVDPLPAGEGAAPVPDEEWT</sequence>
<organism evidence="2 3">
    <name type="scientific">Micromonospora gifhornensis</name>
    <dbReference type="NCBI Taxonomy" id="84594"/>
    <lineage>
        <taxon>Bacteria</taxon>
        <taxon>Bacillati</taxon>
        <taxon>Actinomycetota</taxon>
        <taxon>Actinomycetes</taxon>
        <taxon>Micromonosporales</taxon>
        <taxon>Micromonosporaceae</taxon>
        <taxon>Micromonospora</taxon>
    </lineage>
</organism>
<gene>
    <name evidence="2" type="ORF">Vgi01_35630</name>
</gene>
<feature type="region of interest" description="Disordered" evidence="1">
    <location>
        <begin position="478"/>
        <end position="509"/>
    </location>
</feature>
<dbReference type="EMBL" id="BOPA01000024">
    <property type="protein sequence ID" value="GIJ16879.1"/>
    <property type="molecule type" value="Genomic_DNA"/>
</dbReference>
<dbReference type="Proteomes" id="UP000647860">
    <property type="component" value="Unassembled WGS sequence"/>
</dbReference>
<proteinExistence type="predicted"/>
<accession>A0ABQ4IG39</accession>
<reference evidence="2 3" key="1">
    <citation type="submission" date="2021-01" db="EMBL/GenBank/DDBJ databases">
        <title>Whole genome shotgun sequence of Verrucosispora gifhornensis NBRC 16317.</title>
        <authorList>
            <person name="Komaki H."/>
            <person name="Tamura T."/>
        </authorList>
    </citation>
    <scope>NUCLEOTIDE SEQUENCE [LARGE SCALE GENOMIC DNA]</scope>
    <source>
        <strain evidence="2 3">NBRC 16317</strain>
    </source>
</reference>
<protein>
    <submittedName>
        <fullName evidence="2">Uncharacterized protein</fullName>
    </submittedName>
</protein>
<evidence type="ECO:0000313" key="2">
    <source>
        <dbReference type="EMBL" id="GIJ16879.1"/>
    </source>
</evidence>
<dbReference type="RefSeq" id="WP_204291756.1">
    <property type="nucleotide sequence ID" value="NZ_BAAAGZ010000062.1"/>
</dbReference>
<keyword evidence="3" id="KW-1185">Reference proteome</keyword>
<comment type="caution">
    <text evidence="2">The sequence shown here is derived from an EMBL/GenBank/DDBJ whole genome shotgun (WGS) entry which is preliminary data.</text>
</comment>
<feature type="compositionally biased region" description="Low complexity" evidence="1">
    <location>
        <begin position="482"/>
        <end position="497"/>
    </location>
</feature>
<evidence type="ECO:0000313" key="3">
    <source>
        <dbReference type="Proteomes" id="UP000647860"/>
    </source>
</evidence>